<dbReference type="AlphaFoldDB" id="A0A914RVA8"/>
<keyword evidence="1" id="KW-1185">Reference proteome</keyword>
<evidence type="ECO:0000313" key="2">
    <source>
        <dbReference type="WBParaSite" id="PEQ_0001025801-mRNA-1"/>
    </source>
</evidence>
<accession>A0A914RVA8</accession>
<dbReference type="WBParaSite" id="PEQ_0001025801-mRNA-1">
    <property type="protein sequence ID" value="PEQ_0001025801-mRNA-1"/>
    <property type="gene ID" value="PEQ_0001025801"/>
</dbReference>
<protein>
    <submittedName>
        <fullName evidence="2">Uncharacterized protein</fullName>
    </submittedName>
</protein>
<sequence length="74" mass="9185">MWNKIILKRMRTARHPLKNEKRHSMQRLFAKANNIQRYTHIDQPLLREIHQISINVEYATTRCYVYYLRSYCFI</sequence>
<name>A0A914RVA8_PAREQ</name>
<proteinExistence type="predicted"/>
<organism evidence="1 2">
    <name type="scientific">Parascaris equorum</name>
    <name type="common">Equine roundworm</name>
    <dbReference type="NCBI Taxonomy" id="6256"/>
    <lineage>
        <taxon>Eukaryota</taxon>
        <taxon>Metazoa</taxon>
        <taxon>Ecdysozoa</taxon>
        <taxon>Nematoda</taxon>
        <taxon>Chromadorea</taxon>
        <taxon>Rhabditida</taxon>
        <taxon>Spirurina</taxon>
        <taxon>Ascaridomorpha</taxon>
        <taxon>Ascaridoidea</taxon>
        <taxon>Ascarididae</taxon>
        <taxon>Parascaris</taxon>
    </lineage>
</organism>
<reference evidence="2" key="1">
    <citation type="submission" date="2022-11" db="UniProtKB">
        <authorList>
            <consortium name="WormBaseParasite"/>
        </authorList>
    </citation>
    <scope>IDENTIFICATION</scope>
</reference>
<dbReference type="Proteomes" id="UP000887564">
    <property type="component" value="Unplaced"/>
</dbReference>
<evidence type="ECO:0000313" key="1">
    <source>
        <dbReference type="Proteomes" id="UP000887564"/>
    </source>
</evidence>